<protein>
    <recommendedName>
        <fullName evidence="4">PEP-CTERM protein-sorting domain-containing protein</fullName>
    </recommendedName>
</protein>
<reference evidence="2 3" key="1">
    <citation type="journal article" date="2019" name="Int. J. Syst. Evol. Microbiol.">
        <title>The Global Catalogue of Microorganisms (GCM) 10K type strain sequencing project: providing services to taxonomists for standard genome sequencing and annotation.</title>
        <authorList>
            <consortium name="The Broad Institute Genomics Platform"/>
            <consortium name="The Broad Institute Genome Sequencing Center for Infectious Disease"/>
            <person name="Wu L."/>
            <person name="Ma J."/>
        </authorList>
    </citation>
    <scope>NUCLEOTIDE SEQUENCE [LARGE SCALE GENOMIC DNA]</scope>
    <source>
        <strain evidence="2 3">JCM 3146</strain>
    </source>
</reference>
<dbReference type="Proteomes" id="UP001501822">
    <property type="component" value="Unassembled WGS sequence"/>
</dbReference>
<accession>A0ABN0WB67</accession>
<evidence type="ECO:0008006" key="4">
    <source>
        <dbReference type="Google" id="ProtNLM"/>
    </source>
</evidence>
<comment type="caution">
    <text evidence="2">The sequence shown here is derived from an EMBL/GenBank/DDBJ whole genome shotgun (WGS) entry which is preliminary data.</text>
</comment>
<dbReference type="EMBL" id="BAAABM010000016">
    <property type="protein sequence ID" value="GAA0331527.1"/>
    <property type="molecule type" value="Genomic_DNA"/>
</dbReference>
<evidence type="ECO:0000256" key="1">
    <source>
        <dbReference type="SAM" id="Phobius"/>
    </source>
</evidence>
<feature type="transmembrane region" description="Helical" evidence="1">
    <location>
        <begin position="9"/>
        <end position="26"/>
    </location>
</feature>
<keyword evidence="1" id="KW-0472">Membrane</keyword>
<keyword evidence="1" id="KW-1133">Transmembrane helix</keyword>
<evidence type="ECO:0000313" key="3">
    <source>
        <dbReference type="Proteomes" id="UP001501822"/>
    </source>
</evidence>
<organism evidence="2 3">
    <name type="scientific">Actinoallomurus spadix</name>
    <dbReference type="NCBI Taxonomy" id="79912"/>
    <lineage>
        <taxon>Bacteria</taxon>
        <taxon>Bacillati</taxon>
        <taxon>Actinomycetota</taxon>
        <taxon>Actinomycetes</taxon>
        <taxon>Streptosporangiales</taxon>
        <taxon>Thermomonosporaceae</taxon>
        <taxon>Actinoallomurus</taxon>
    </lineage>
</organism>
<sequence length="58" mass="6342">MFRHRFDPSSLVAGVVFLGVAVRYLGGRPPAWVVPGVAVALGVVLVLRGLFRARRREP</sequence>
<dbReference type="RefSeq" id="WP_252805410.1">
    <property type="nucleotide sequence ID" value="NZ_BAAABM010000016.1"/>
</dbReference>
<proteinExistence type="predicted"/>
<gene>
    <name evidence="2" type="ORF">GCM10010151_21730</name>
</gene>
<keyword evidence="3" id="KW-1185">Reference proteome</keyword>
<feature type="transmembrane region" description="Helical" evidence="1">
    <location>
        <begin position="32"/>
        <end position="51"/>
    </location>
</feature>
<name>A0ABN0WB67_9ACTN</name>
<evidence type="ECO:0000313" key="2">
    <source>
        <dbReference type="EMBL" id="GAA0331527.1"/>
    </source>
</evidence>
<keyword evidence="1" id="KW-0812">Transmembrane</keyword>